<proteinExistence type="predicted"/>
<keyword evidence="1" id="KW-1133">Transmembrane helix</keyword>
<gene>
    <name evidence="2" type="ORF">SAMN04488137_3412</name>
</gene>
<reference evidence="3" key="1">
    <citation type="submission" date="2016-10" db="EMBL/GenBank/DDBJ databases">
        <authorList>
            <person name="Varghese N."/>
            <person name="Submissions S."/>
        </authorList>
    </citation>
    <scope>NUCLEOTIDE SEQUENCE [LARGE SCALE GENOMIC DNA]</scope>
    <source>
        <strain evidence="3">CGMCC 1.6854</strain>
    </source>
</reference>
<feature type="transmembrane region" description="Helical" evidence="1">
    <location>
        <begin position="55"/>
        <end position="77"/>
    </location>
</feature>
<name>A0A1G9YGK3_9BACL</name>
<protein>
    <recommendedName>
        <fullName evidence="4">NADH-quinone oxidoreductase subunit J</fullName>
    </recommendedName>
</protein>
<dbReference type="EMBL" id="FNHW01000001">
    <property type="protein sequence ID" value="SDN08072.1"/>
    <property type="molecule type" value="Genomic_DNA"/>
</dbReference>
<organism evidence="2 3">
    <name type="scientific">Fictibacillus solisalsi</name>
    <dbReference type="NCBI Taxonomy" id="459525"/>
    <lineage>
        <taxon>Bacteria</taxon>
        <taxon>Bacillati</taxon>
        <taxon>Bacillota</taxon>
        <taxon>Bacilli</taxon>
        <taxon>Bacillales</taxon>
        <taxon>Fictibacillaceae</taxon>
        <taxon>Fictibacillus</taxon>
    </lineage>
</organism>
<keyword evidence="1" id="KW-0812">Transmembrane</keyword>
<dbReference type="RefSeq" id="WP_244520434.1">
    <property type="nucleotide sequence ID" value="NZ_FNHW01000001.1"/>
</dbReference>
<evidence type="ECO:0000313" key="3">
    <source>
        <dbReference type="Proteomes" id="UP000199544"/>
    </source>
</evidence>
<feature type="transmembrane region" description="Helical" evidence="1">
    <location>
        <begin position="29"/>
        <end position="49"/>
    </location>
</feature>
<evidence type="ECO:0000256" key="1">
    <source>
        <dbReference type="SAM" id="Phobius"/>
    </source>
</evidence>
<dbReference type="Proteomes" id="UP000199544">
    <property type="component" value="Unassembled WGS sequence"/>
</dbReference>
<dbReference type="AlphaFoldDB" id="A0A1G9YGK3"/>
<sequence length="82" mass="8888">MNKYGWLSIFMVIISIIVFFVMRGPNASMSAGIIIFTTLSVAGIAFAILSKRWESITLGILLNIGVLVFAFFLLLAVGMGEA</sequence>
<evidence type="ECO:0000313" key="2">
    <source>
        <dbReference type="EMBL" id="SDN08072.1"/>
    </source>
</evidence>
<keyword evidence="3" id="KW-1185">Reference proteome</keyword>
<feature type="transmembrane region" description="Helical" evidence="1">
    <location>
        <begin position="6"/>
        <end position="22"/>
    </location>
</feature>
<keyword evidence="1" id="KW-0472">Membrane</keyword>
<evidence type="ECO:0008006" key="4">
    <source>
        <dbReference type="Google" id="ProtNLM"/>
    </source>
</evidence>
<accession>A0A1G9YGK3</accession>